<feature type="transmembrane region" description="Helical" evidence="1">
    <location>
        <begin position="116"/>
        <end position="137"/>
    </location>
</feature>
<evidence type="ECO:0000256" key="1">
    <source>
        <dbReference type="SAM" id="Phobius"/>
    </source>
</evidence>
<organism evidence="2 3">
    <name type="scientific">Metabacillus flavus</name>
    <dbReference type="NCBI Taxonomy" id="2823519"/>
    <lineage>
        <taxon>Bacteria</taxon>
        <taxon>Bacillati</taxon>
        <taxon>Bacillota</taxon>
        <taxon>Bacilli</taxon>
        <taxon>Bacillales</taxon>
        <taxon>Bacillaceae</taxon>
        <taxon>Metabacillus</taxon>
    </lineage>
</organism>
<dbReference type="RefSeq" id="WP_211561596.1">
    <property type="nucleotide sequence ID" value="NZ_JAGVRK010000001.1"/>
</dbReference>
<keyword evidence="1" id="KW-0812">Transmembrane</keyword>
<reference evidence="2 3" key="1">
    <citation type="submission" date="2021-04" db="EMBL/GenBank/DDBJ databases">
        <title>Metabacillus sp. strain KIGAM252 whole genome sequence.</title>
        <authorList>
            <person name="Seo M.-J."/>
            <person name="Cho E.-S."/>
            <person name="Hwang C.Y."/>
            <person name="Yoon D.J."/>
        </authorList>
    </citation>
    <scope>NUCLEOTIDE SEQUENCE [LARGE SCALE GENOMIC DNA]</scope>
    <source>
        <strain evidence="2 3">KIGAM252</strain>
    </source>
</reference>
<protein>
    <recommendedName>
        <fullName evidence="4">DUF4199 domain-containing protein</fullName>
    </recommendedName>
</protein>
<dbReference type="EMBL" id="JAGVRK010000001">
    <property type="protein sequence ID" value="MBS2970873.1"/>
    <property type="molecule type" value="Genomic_DNA"/>
</dbReference>
<keyword evidence="1" id="KW-1133">Transmembrane helix</keyword>
<name>A0ABS5LJH4_9BACI</name>
<keyword evidence="3" id="KW-1185">Reference proteome</keyword>
<evidence type="ECO:0000313" key="2">
    <source>
        <dbReference type="EMBL" id="MBS2970873.1"/>
    </source>
</evidence>
<feature type="transmembrane region" description="Helical" evidence="1">
    <location>
        <begin position="6"/>
        <end position="24"/>
    </location>
</feature>
<keyword evidence="1" id="KW-0472">Membrane</keyword>
<dbReference type="Proteomes" id="UP000682403">
    <property type="component" value="Unassembled WGS sequence"/>
</dbReference>
<comment type="caution">
    <text evidence="2">The sequence shown here is derived from an EMBL/GenBank/DDBJ whole genome shotgun (WGS) entry which is preliminary data.</text>
</comment>
<evidence type="ECO:0000313" key="3">
    <source>
        <dbReference type="Proteomes" id="UP000682403"/>
    </source>
</evidence>
<evidence type="ECO:0008006" key="4">
    <source>
        <dbReference type="Google" id="ProtNLM"/>
    </source>
</evidence>
<accession>A0ABS5LJH4</accession>
<feature type="transmembrane region" description="Helical" evidence="1">
    <location>
        <begin position="40"/>
        <end position="62"/>
    </location>
</feature>
<gene>
    <name evidence="2" type="ORF">J9317_19200</name>
</gene>
<proteinExistence type="predicted"/>
<sequence length="147" mass="16604">MISLIVLFIAVMIIAAAGIAIFISKKEQQKGELDMTFRNLYVYLVLFATLMMSIGGSVGVFMSAADYISTPSYQQSYTDFKAMKEGNPKEQATDKEIRAQYEDAIQFEKERAKANAINGIIKSLGWIVIPLPVFLYFQRQVRLSKKE</sequence>